<sequence>MSSKLFDEQTHLFITEKNILSDEIQQLLHNPPLKLALPLQELIDPTRRSRRQRNSGRIPRSNNEWIMYRRNLDAAKKLEEEAAMKEAEEDTLSIKDKLEEERVTTSTTNPKMANDSSKCTATKNKHNKTGGKMRRSRRTRDTLKIYSKEAKERWENEEPRVRQFFKILAELARIVHRKRYPNYKYEPREKKTKKQNKCKTEGSGGFIFFDGFREWQENDDDKKEDIKVDNTTRKTNEEHDDIHQALEANAVKMEMELEDSGPSEGLIYFDEQNYLEMDPVYLLPYDNYGYVNNWWQMNFEGGSRPFEPSY</sequence>
<dbReference type="InterPro" id="IPR036910">
    <property type="entry name" value="HMG_box_dom_sf"/>
</dbReference>
<evidence type="ECO:0000256" key="1">
    <source>
        <dbReference type="SAM" id="MobiDB-lite"/>
    </source>
</evidence>
<reference evidence="2" key="1">
    <citation type="submission" date="2021-06" db="EMBL/GenBank/DDBJ databases">
        <authorList>
            <person name="Kallberg Y."/>
            <person name="Tangrot J."/>
            <person name="Rosling A."/>
        </authorList>
    </citation>
    <scope>NUCLEOTIDE SEQUENCE</scope>
    <source>
        <strain evidence="2">IA702</strain>
    </source>
</reference>
<feature type="compositionally biased region" description="Basic residues" evidence="1">
    <location>
        <begin position="123"/>
        <end position="138"/>
    </location>
</feature>
<protein>
    <submittedName>
        <fullName evidence="2">7200_t:CDS:1</fullName>
    </submittedName>
</protein>
<comment type="caution">
    <text evidence="2">The sequence shown here is derived from an EMBL/GenBank/DDBJ whole genome shotgun (WGS) entry which is preliminary data.</text>
</comment>
<feature type="compositionally biased region" description="Polar residues" evidence="1">
    <location>
        <begin position="104"/>
        <end position="122"/>
    </location>
</feature>
<dbReference type="Gene3D" id="1.10.30.10">
    <property type="entry name" value="High mobility group box domain"/>
    <property type="match status" value="1"/>
</dbReference>
<keyword evidence="3" id="KW-1185">Reference proteome</keyword>
<dbReference type="AlphaFoldDB" id="A0A9N8VND2"/>
<dbReference type="OrthoDB" id="6247875at2759"/>
<evidence type="ECO:0000313" key="2">
    <source>
        <dbReference type="EMBL" id="CAG8461264.1"/>
    </source>
</evidence>
<accession>A0A9N8VND2</accession>
<evidence type="ECO:0000313" key="3">
    <source>
        <dbReference type="Proteomes" id="UP000789572"/>
    </source>
</evidence>
<gene>
    <name evidence="2" type="ORF">POCULU_LOCUS572</name>
</gene>
<organism evidence="2 3">
    <name type="scientific">Paraglomus occultum</name>
    <dbReference type="NCBI Taxonomy" id="144539"/>
    <lineage>
        <taxon>Eukaryota</taxon>
        <taxon>Fungi</taxon>
        <taxon>Fungi incertae sedis</taxon>
        <taxon>Mucoromycota</taxon>
        <taxon>Glomeromycotina</taxon>
        <taxon>Glomeromycetes</taxon>
        <taxon>Paraglomerales</taxon>
        <taxon>Paraglomeraceae</taxon>
        <taxon>Paraglomus</taxon>
    </lineage>
</organism>
<feature type="region of interest" description="Disordered" evidence="1">
    <location>
        <begin position="83"/>
        <end position="138"/>
    </location>
</feature>
<dbReference type="EMBL" id="CAJVPJ010000030">
    <property type="protein sequence ID" value="CAG8461264.1"/>
    <property type="molecule type" value="Genomic_DNA"/>
</dbReference>
<proteinExistence type="predicted"/>
<feature type="compositionally biased region" description="Basic and acidic residues" evidence="1">
    <location>
        <begin position="83"/>
        <end position="103"/>
    </location>
</feature>
<dbReference type="SUPFAM" id="SSF47095">
    <property type="entry name" value="HMG-box"/>
    <property type="match status" value="1"/>
</dbReference>
<dbReference type="Proteomes" id="UP000789572">
    <property type="component" value="Unassembled WGS sequence"/>
</dbReference>
<name>A0A9N8VND2_9GLOM</name>